<protein>
    <recommendedName>
        <fullName evidence="4">HAUS augmin-like complex subunit 3 N-terminal domain-containing protein</fullName>
    </recommendedName>
</protein>
<name>A0AAD6D2Y9_9EURO</name>
<feature type="region of interest" description="Disordered" evidence="1">
    <location>
        <begin position="122"/>
        <end position="148"/>
    </location>
</feature>
<keyword evidence="3" id="KW-1185">Reference proteome</keyword>
<gene>
    <name evidence="2" type="ORF">N7494_004586</name>
</gene>
<organism evidence="2 3">
    <name type="scientific">Penicillium frequentans</name>
    <dbReference type="NCBI Taxonomy" id="3151616"/>
    <lineage>
        <taxon>Eukaryota</taxon>
        <taxon>Fungi</taxon>
        <taxon>Dikarya</taxon>
        <taxon>Ascomycota</taxon>
        <taxon>Pezizomycotina</taxon>
        <taxon>Eurotiomycetes</taxon>
        <taxon>Eurotiomycetidae</taxon>
        <taxon>Eurotiales</taxon>
        <taxon>Aspergillaceae</taxon>
        <taxon>Penicillium</taxon>
    </lineage>
</organism>
<feature type="compositionally biased region" description="Basic and acidic residues" evidence="1">
    <location>
        <begin position="122"/>
        <end position="137"/>
    </location>
</feature>
<comment type="caution">
    <text evidence="2">The sequence shown here is derived from an EMBL/GenBank/DDBJ whole genome shotgun (WGS) entry which is preliminary data.</text>
</comment>
<evidence type="ECO:0000256" key="1">
    <source>
        <dbReference type="SAM" id="MobiDB-lite"/>
    </source>
</evidence>
<reference evidence="2 3" key="1">
    <citation type="journal article" date="2023" name="IMA Fungus">
        <title>Comparative genomic study of the Penicillium genus elucidates a diverse pangenome and 15 lateral gene transfer events.</title>
        <authorList>
            <person name="Petersen C."/>
            <person name="Sorensen T."/>
            <person name="Nielsen M.R."/>
            <person name="Sondergaard T.E."/>
            <person name="Sorensen J.L."/>
            <person name="Fitzpatrick D.A."/>
            <person name="Frisvad J.C."/>
            <person name="Nielsen K.L."/>
        </authorList>
    </citation>
    <scope>NUCLEOTIDE SEQUENCE [LARGE SCALE GENOMIC DNA]</scope>
    <source>
        <strain evidence="2 3">IBT 35679</strain>
    </source>
</reference>
<evidence type="ECO:0008006" key="4">
    <source>
        <dbReference type="Google" id="ProtNLM"/>
    </source>
</evidence>
<accession>A0AAD6D2Y9</accession>
<evidence type="ECO:0000313" key="3">
    <source>
        <dbReference type="Proteomes" id="UP001220324"/>
    </source>
</evidence>
<dbReference type="Proteomes" id="UP001220324">
    <property type="component" value="Unassembled WGS sequence"/>
</dbReference>
<proteinExistence type="predicted"/>
<evidence type="ECO:0000313" key="2">
    <source>
        <dbReference type="EMBL" id="KAJ5547001.1"/>
    </source>
</evidence>
<sequence>MEVTSVDGILSILKERDILVKRDVIESALEDPATGPGNAEWVFKHLRPETLLSKEEVSLYTKLEHSGALQPILRDPSLGATRPFLEVDIRSTIQSLEVSTAAIQKKSQVLYAQCETLKKQLRRQEGLEQDRNRDITRLRKKHEGVKQNTTALANDLSDELDAGFRSETDKAGVESKRILSQLSTRLKHDDRILGTLENLMPEVKSNGNDASTVKRAAHLSETLADYSAEEIHYRLDRLYLESIGAGEAKNPNYTQSEAETISALEEELESLYPEIEILAEMSTKQQFHEPILREIHSEHSQLRVTSQHKLEQILDVLIDMTLSKQALTTQLADRESSCEMLEQIATLYQAETVRQLVTQPSSRRESIRRRSLQPVMVLGAARNPAPMPEQPSLENILRRLGLSPESVLHPRAEDGGAQGLYEKRIHMSEAIRNLEIAAELPLVVHLGHSDSSAQLLASSLHGNSRFETSLRDPGQEGALLSLETELASLQKGVERLNLNVLHQRDKTQAKFLERWS</sequence>
<dbReference type="AlphaFoldDB" id="A0AAD6D2Y9"/>
<dbReference type="EMBL" id="JAQIZZ010000003">
    <property type="protein sequence ID" value="KAJ5547001.1"/>
    <property type="molecule type" value="Genomic_DNA"/>
</dbReference>